<evidence type="ECO:0000313" key="1">
    <source>
        <dbReference type="EMBL" id="QDY52316.1"/>
    </source>
</evidence>
<protein>
    <submittedName>
        <fullName evidence="1">Uncharacterized protein</fullName>
    </submittedName>
</protein>
<name>A0A5B8IEC0_9VIRU</name>
<dbReference type="EMBL" id="MK250090">
    <property type="protein sequence ID" value="QDY52316.1"/>
    <property type="molecule type" value="Genomic_DNA"/>
</dbReference>
<accession>A0A5B8IEC0</accession>
<reference evidence="1" key="1">
    <citation type="submission" date="2018-11" db="EMBL/GenBank/DDBJ databases">
        <title>A distinct lineage of giant viruses engineers rhodopsin photosystems in predatory marine eukaryotes.</title>
        <authorList>
            <person name="Needham D.M."/>
            <person name="Yoshizawa S."/>
            <person name="Hosaka T."/>
            <person name="Poirier C."/>
            <person name="Choi C.-J."/>
            <person name="Hehenberger E."/>
            <person name="Irwin N.A.T."/>
            <person name="Wilken S."/>
            <person name="Yung C.-M."/>
            <person name="Bachy C."/>
            <person name="Kurihara R."/>
            <person name="Nakajima Y."/>
            <person name="Kojima K."/>
            <person name="Kimura-Someya T."/>
            <person name="Leonard G."/>
            <person name="Malmstrom R.R."/>
            <person name="Mende D."/>
            <person name="Olson D.K."/>
            <person name="Sudo Y."/>
            <person name="Sudek S."/>
            <person name="Richards T.A."/>
            <person name="DeLong E.F."/>
            <person name="Keeling P.J."/>
            <person name="Santoro A.E."/>
            <person name="Shirouzu M."/>
            <person name="Iwasaki W."/>
            <person name="Worden A.Z."/>
        </authorList>
    </citation>
    <scope>NUCLEOTIDE SEQUENCE</scope>
</reference>
<gene>
    <name evidence="1" type="ORF">6_28</name>
</gene>
<organism evidence="1">
    <name type="scientific">Mimiviridae sp. ChoanoV1</name>
    <dbReference type="NCBI Taxonomy" id="2596887"/>
    <lineage>
        <taxon>Viruses</taxon>
        <taxon>Varidnaviria</taxon>
        <taxon>Bamfordvirae</taxon>
        <taxon>Nucleocytoviricota</taxon>
        <taxon>Megaviricetes</taxon>
        <taxon>Imitervirales</taxon>
        <taxon>Schizomimiviridae</taxon>
    </lineage>
</organism>
<sequence>MLLTLSSSIAESIELLKFVNKYDIKGTNEIENKIYYQIEVNISLNDIEFQLDDLSFIIPSLRYVLIKDNNDNTFYRVHINKKMKKIVTKRATKLIGLH</sequence>
<proteinExistence type="predicted"/>